<dbReference type="Proteomes" id="UP000011777">
    <property type="component" value="Unassembled WGS sequence"/>
</dbReference>
<protein>
    <submittedName>
        <fullName evidence="3">Uncharacterized protein</fullName>
    </submittedName>
</protein>
<evidence type="ECO:0000256" key="2">
    <source>
        <dbReference type="SAM" id="SignalP"/>
    </source>
</evidence>
<feature type="chain" id="PRO_5004034241" evidence="2">
    <location>
        <begin position="19"/>
        <end position="463"/>
    </location>
</feature>
<evidence type="ECO:0000313" key="4">
    <source>
        <dbReference type="Proteomes" id="UP000011777"/>
    </source>
</evidence>
<keyword evidence="4" id="KW-1185">Reference proteome</keyword>
<dbReference type="AlphaFoldDB" id="M3HTK0"/>
<keyword evidence="1" id="KW-1133">Transmembrane helix</keyword>
<dbReference type="InterPro" id="IPR028000">
    <property type="entry name" value="Pma1"/>
</dbReference>
<name>M3HTK0_CANMX</name>
<feature type="transmembrane region" description="Helical" evidence="1">
    <location>
        <begin position="394"/>
        <end position="415"/>
    </location>
</feature>
<comment type="caution">
    <text evidence="3">The sequence shown here is derived from an EMBL/GenBank/DDBJ whole genome shotgun (WGS) entry which is preliminary data.</text>
</comment>
<dbReference type="OrthoDB" id="4084551at2759"/>
<dbReference type="eggNOG" id="ENOG502QVDR">
    <property type="taxonomic scope" value="Eukaryota"/>
</dbReference>
<keyword evidence="1" id="KW-0472">Membrane</keyword>
<keyword evidence="2" id="KW-0732">Signal</keyword>
<dbReference type="OMA" id="RCTPDRY"/>
<accession>M3HTK0</accession>
<dbReference type="EMBL" id="AOGT01000068">
    <property type="protein sequence ID" value="EMG50947.1"/>
    <property type="molecule type" value="Genomic_DNA"/>
</dbReference>
<evidence type="ECO:0000256" key="1">
    <source>
        <dbReference type="SAM" id="Phobius"/>
    </source>
</evidence>
<reference evidence="3 4" key="1">
    <citation type="submission" date="2013-02" db="EMBL/GenBank/DDBJ databases">
        <title>Genome sequence of Candida maltosa Xu316, a potential industrial strain for xylitol and ethanol production.</title>
        <authorList>
            <person name="Yu J."/>
            <person name="Wang Q."/>
            <person name="Geng X."/>
            <person name="Bao W."/>
            <person name="He P."/>
            <person name="Cai J."/>
        </authorList>
    </citation>
    <scope>NUCLEOTIDE SEQUENCE [LARGE SCALE GENOMIC DNA]</scope>
    <source>
        <strain evidence="4">Xu316</strain>
    </source>
</reference>
<sequence length="463" mass="53385">MKVLSISLLLSLVSLTNAAVVPDDIFPQETPEPQPTSTATPTNVNLFKRMREVIINKDYAKMQAAKTQSSTTVTPPPKWIRTYEGKTEIVTPTIIEGVTFSARPPETTNGLEWWVSLKDDGSPKTIKPQNKNGQIKNGRPDYSTWFESATTVTYNKEQLQAHNMADDEIFEEVQYIKEADLDTHLLSPLIRCTPDRYKKKGIGRDKSTEPICTPKDNAQLKMDKTYFITWYSRFFDANVKNVKIHLSHIRESLKQKGLKKRSDNETEEIVQEDDIVEEETVIKRSSVLELGGKISESSFYSSPWISNDQGFYPIYINESWFGSEYWRKVLLSIQPEDVSDEEFNIFDNSVVVEIWKGSKVSKDHLTDLKKLEEKYANRHMYDFEVEEGIDFEKYMMMIGLPTCVVIAAFGMWLFVKINKVDLSKVRKRKFAREQTTHRRIPFVSKKSSQLPQFSTELGDLKHD</sequence>
<organism evidence="3 4">
    <name type="scientific">Candida maltosa (strain Xu316)</name>
    <name type="common">Yeast</name>
    <dbReference type="NCBI Taxonomy" id="1245528"/>
    <lineage>
        <taxon>Eukaryota</taxon>
        <taxon>Fungi</taxon>
        <taxon>Dikarya</taxon>
        <taxon>Ascomycota</taxon>
        <taxon>Saccharomycotina</taxon>
        <taxon>Pichiomycetes</taxon>
        <taxon>Debaryomycetaceae</taxon>
        <taxon>Candida/Lodderomyces clade</taxon>
        <taxon>Candida</taxon>
    </lineage>
</organism>
<dbReference type="HOGENOM" id="CLU_041040_0_0_1"/>
<evidence type="ECO:0000313" key="3">
    <source>
        <dbReference type="EMBL" id="EMG50947.1"/>
    </source>
</evidence>
<gene>
    <name evidence="3" type="ORF">G210_5696</name>
</gene>
<keyword evidence="1" id="KW-0812">Transmembrane</keyword>
<feature type="signal peptide" evidence="2">
    <location>
        <begin position="1"/>
        <end position="18"/>
    </location>
</feature>
<proteinExistence type="predicted"/>
<dbReference type="Pfam" id="PF14610">
    <property type="entry name" value="Psg1"/>
    <property type="match status" value="1"/>
</dbReference>